<feature type="region of interest" description="Disordered" evidence="1">
    <location>
        <begin position="36"/>
        <end position="60"/>
    </location>
</feature>
<protein>
    <submittedName>
        <fullName evidence="2">Uncharacterized protein</fullName>
    </submittedName>
</protein>
<reference evidence="2 3" key="1">
    <citation type="submission" date="2023-10" db="EMBL/GenBank/DDBJ databases">
        <title>Chromosome-scale genome assembly provides insights into flower coloration mechanisms of Canna indica.</title>
        <authorList>
            <person name="Li C."/>
        </authorList>
    </citation>
    <scope>NUCLEOTIDE SEQUENCE [LARGE SCALE GENOMIC DNA]</scope>
    <source>
        <tissue evidence="2">Flower</tissue>
    </source>
</reference>
<evidence type="ECO:0000313" key="3">
    <source>
        <dbReference type="Proteomes" id="UP001327560"/>
    </source>
</evidence>
<gene>
    <name evidence="2" type="ORF">Cni_G09747</name>
</gene>
<organism evidence="2 3">
    <name type="scientific">Canna indica</name>
    <name type="common">Indian-shot</name>
    <dbReference type="NCBI Taxonomy" id="4628"/>
    <lineage>
        <taxon>Eukaryota</taxon>
        <taxon>Viridiplantae</taxon>
        <taxon>Streptophyta</taxon>
        <taxon>Embryophyta</taxon>
        <taxon>Tracheophyta</taxon>
        <taxon>Spermatophyta</taxon>
        <taxon>Magnoliopsida</taxon>
        <taxon>Liliopsida</taxon>
        <taxon>Zingiberales</taxon>
        <taxon>Cannaceae</taxon>
        <taxon>Canna</taxon>
    </lineage>
</organism>
<sequence length="127" mass="14331">MIADKFGEHPADIVLYAGKGAEGLADLAHVVDHHQHAAHAVDGGDEEEEEQEGYRGANGELSMREDIHHSREHVVHLPIGKIIIKLWLRVHENTQVFFYMEIGCRPYGEPCILLIGTIYAMRKSHQE</sequence>
<accession>A0AAQ3Q7Z4</accession>
<evidence type="ECO:0000313" key="2">
    <source>
        <dbReference type="EMBL" id="WOL01034.1"/>
    </source>
</evidence>
<name>A0AAQ3Q7Z4_9LILI</name>
<dbReference type="EMBL" id="CP136892">
    <property type="protein sequence ID" value="WOL01034.1"/>
    <property type="molecule type" value="Genomic_DNA"/>
</dbReference>
<keyword evidence="3" id="KW-1185">Reference proteome</keyword>
<evidence type="ECO:0000256" key="1">
    <source>
        <dbReference type="SAM" id="MobiDB-lite"/>
    </source>
</evidence>
<dbReference type="AlphaFoldDB" id="A0AAQ3Q7Z4"/>
<dbReference type="Proteomes" id="UP001327560">
    <property type="component" value="Chromosome 3"/>
</dbReference>
<proteinExistence type="predicted"/>